<organism evidence="2 3">
    <name type="scientific">Pomacea canaliculata</name>
    <name type="common">Golden apple snail</name>
    <dbReference type="NCBI Taxonomy" id="400727"/>
    <lineage>
        <taxon>Eukaryota</taxon>
        <taxon>Metazoa</taxon>
        <taxon>Spiralia</taxon>
        <taxon>Lophotrochozoa</taxon>
        <taxon>Mollusca</taxon>
        <taxon>Gastropoda</taxon>
        <taxon>Caenogastropoda</taxon>
        <taxon>Architaenioglossa</taxon>
        <taxon>Ampullarioidea</taxon>
        <taxon>Ampullariidae</taxon>
        <taxon>Pomacea</taxon>
    </lineage>
</organism>
<name>A0A2T7PRN3_POMCA</name>
<gene>
    <name evidence="2" type="ORF">C0Q70_03054</name>
</gene>
<feature type="region of interest" description="Disordered" evidence="1">
    <location>
        <begin position="44"/>
        <end position="64"/>
    </location>
</feature>
<dbReference type="Proteomes" id="UP000245119">
    <property type="component" value="Linkage Group LG2"/>
</dbReference>
<comment type="caution">
    <text evidence="2">The sequence shown here is derived from an EMBL/GenBank/DDBJ whole genome shotgun (WGS) entry which is preliminary data.</text>
</comment>
<sequence>MYMWAGDQGIKENFTPAQQPEGQSKKCFHADRRVAVKPGQDALTALSSTPKSTSIRPQLTHIVT</sequence>
<accession>A0A2T7PRN3</accession>
<keyword evidence="3" id="KW-1185">Reference proteome</keyword>
<feature type="region of interest" description="Disordered" evidence="1">
    <location>
        <begin position="1"/>
        <end position="24"/>
    </location>
</feature>
<feature type="compositionally biased region" description="Polar residues" evidence="1">
    <location>
        <begin position="45"/>
        <end position="64"/>
    </location>
</feature>
<dbReference type="AlphaFoldDB" id="A0A2T7PRN3"/>
<proteinExistence type="predicted"/>
<dbReference type="EMBL" id="PZQS01000002">
    <property type="protein sequence ID" value="PVD36084.1"/>
    <property type="molecule type" value="Genomic_DNA"/>
</dbReference>
<reference evidence="2 3" key="1">
    <citation type="submission" date="2018-04" db="EMBL/GenBank/DDBJ databases">
        <title>The genome of golden apple snail Pomacea canaliculata provides insight into stress tolerance and invasive adaptation.</title>
        <authorList>
            <person name="Liu C."/>
            <person name="Liu B."/>
            <person name="Ren Y."/>
            <person name="Zhang Y."/>
            <person name="Wang H."/>
            <person name="Li S."/>
            <person name="Jiang F."/>
            <person name="Yin L."/>
            <person name="Zhang G."/>
            <person name="Qian W."/>
            <person name="Fan W."/>
        </authorList>
    </citation>
    <scope>NUCLEOTIDE SEQUENCE [LARGE SCALE GENOMIC DNA]</scope>
    <source>
        <strain evidence="2">SZHN2017</strain>
        <tissue evidence="2">Muscle</tissue>
    </source>
</reference>
<evidence type="ECO:0000313" key="2">
    <source>
        <dbReference type="EMBL" id="PVD36084.1"/>
    </source>
</evidence>
<evidence type="ECO:0000256" key="1">
    <source>
        <dbReference type="SAM" id="MobiDB-lite"/>
    </source>
</evidence>
<evidence type="ECO:0000313" key="3">
    <source>
        <dbReference type="Proteomes" id="UP000245119"/>
    </source>
</evidence>
<protein>
    <submittedName>
        <fullName evidence="2">Uncharacterized protein</fullName>
    </submittedName>
</protein>